<protein>
    <submittedName>
        <fullName evidence="2">Uncharacterized protein</fullName>
    </submittedName>
</protein>
<proteinExistence type="predicted"/>
<evidence type="ECO:0000256" key="1">
    <source>
        <dbReference type="SAM" id="MobiDB-lite"/>
    </source>
</evidence>
<dbReference type="Proteomes" id="UP000704712">
    <property type="component" value="Unassembled WGS sequence"/>
</dbReference>
<evidence type="ECO:0000313" key="2">
    <source>
        <dbReference type="EMBL" id="KAF4131702.1"/>
    </source>
</evidence>
<feature type="compositionally biased region" description="Basic and acidic residues" evidence="1">
    <location>
        <begin position="103"/>
        <end position="113"/>
    </location>
</feature>
<dbReference type="AlphaFoldDB" id="A0A8S9TVW0"/>
<feature type="region of interest" description="Disordered" evidence="1">
    <location>
        <begin position="64"/>
        <end position="113"/>
    </location>
</feature>
<dbReference type="EMBL" id="JAACNO010002698">
    <property type="protein sequence ID" value="KAF4131702.1"/>
    <property type="molecule type" value="Genomic_DNA"/>
</dbReference>
<gene>
    <name evidence="2" type="ORF">GN958_ATG19105</name>
</gene>
<sequence>MTATTVRDIFDVVLDDYDDMNYYLAPGGEVIECPDFETGLAKIQCGAETNAACNGETCKARLLRSPARQPDQRRDTVPASRSKRKRTAEVLDQPIAKTARNRGTKESKYIETN</sequence>
<accession>A0A8S9TVW0</accession>
<evidence type="ECO:0000313" key="3">
    <source>
        <dbReference type="Proteomes" id="UP000704712"/>
    </source>
</evidence>
<organism evidence="2 3">
    <name type="scientific">Phytophthora infestans</name>
    <name type="common">Potato late blight agent</name>
    <name type="synonym">Botrytis infestans</name>
    <dbReference type="NCBI Taxonomy" id="4787"/>
    <lineage>
        <taxon>Eukaryota</taxon>
        <taxon>Sar</taxon>
        <taxon>Stramenopiles</taxon>
        <taxon>Oomycota</taxon>
        <taxon>Peronosporomycetes</taxon>
        <taxon>Peronosporales</taxon>
        <taxon>Peronosporaceae</taxon>
        <taxon>Phytophthora</taxon>
    </lineage>
</organism>
<reference evidence="2" key="1">
    <citation type="submission" date="2020-03" db="EMBL/GenBank/DDBJ databases">
        <title>Hybrid Assembly of Korean Phytophthora infestans isolates.</title>
        <authorList>
            <person name="Prokchorchik M."/>
            <person name="Lee Y."/>
            <person name="Seo J."/>
            <person name="Cho J.-H."/>
            <person name="Park Y.-E."/>
            <person name="Jang D.-C."/>
            <person name="Im J.-S."/>
            <person name="Choi J.-G."/>
            <person name="Park H.-J."/>
            <person name="Lee G.-B."/>
            <person name="Lee Y.-G."/>
            <person name="Hong S.-Y."/>
            <person name="Cho K."/>
            <person name="Sohn K.H."/>
        </authorList>
    </citation>
    <scope>NUCLEOTIDE SEQUENCE</scope>
    <source>
        <strain evidence="2">KR_2_A2</strain>
    </source>
</reference>
<name>A0A8S9TVW0_PHYIN</name>
<comment type="caution">
    <text evidence="2">The sequence shown here is derived from an EMBL/GenBank/DDBJ whole genome shotgun (WGS) entry which is preliminary data.</text>
</comment>